<dbReference type="AlphaFoldDB" id="A0A8H7CL54"/>
<sequence length="232" mass="26225">MVEVRNDDNEPKDKKVKKKETSNELNKMKPVWTCNPENRPGEDHLALKHVSDEGQLTFSATFDLFESKKYNNLKLHVRGVFIMDNCDDHISKYLNFVKGIVNLRGSSSEHLPWDTPAEHYQVPQPRLHHPRTTSPVFKSLASTTPPSLRSSRREGAPDVLLVGPIDEFAIPQTKKQMFQGKKLICALADKVEKVVVSDRKPDSPYVHLAGQHEAYHEGAGLVTCRCIEEDSS</sequence>
<organism evidence="4 5">
    <name type="scientific">Mycena sanguinolenta</name>
    <dbReference type="NCBI Taxonomy" id="230812"/>
    <lineage>
        <taxon>Eukaryota</taxon>
        <taxon>Fungi</taxon>
        <taxon>Dikarya</taxon>
        <taxon>Basidiomycota</taxon>
        <taxon>Agaricomycotina</taxon>
        <taxon>Agaricomycetes</taxon>
        <taxon>Agaricomycetidae</taxon>
        <taxon>Agaricales</taxon>
        <taxon>Marasmiineae</taxon>
        <taxon>Mycenaceae</taxon>
        <taxon>Mycena</taxon>
    </lineage>
</organism>
<dbReference type="Proteomes" id="UP000623467">
    <property type="component" value="Unassembled WGS sequence"/>
</dbReference>
<dbReference type="GO" id="GO:0005524">
    <property type="term" value="F:ATP binding"/>
    <property type="evidence" value="ECO:0007669"/>
    <property type="project" value="InterPro"/>
</dbReference>
<dbReference type="InterPro" id="IPR001404">
    <property type="entry name" value="Hsp90_fam"/>
</dbReference>
<dbReference type="Gene3D" id="3.30.230.80">
    <property type="match status" value="1"/>
</dbReference>
<comment type="similarity">
    <text evidence="1">Belongs to the heat shock protein 90 family.</text>
</comment>
<dbReference type="EMBL" id="JACAZH010000027">
    <property type="protein sequence ID" value="KAF7341665.1"/>
    <property type="molecule type" value="Genomic_DNA"/>
</dbReference>
<dbReference type="SUPFAM" id="SSF54211">
    <property type="entry name" value="Ribosomal protein S5 domain 2-like"/>
    <property type="match status" value="1"/>
</dbReference>
<dbReference type="GO" id="GO:0051082">
    <property type="term" value="F:unfolded protein binding"/>
    <property type="evidence" value="ECO:0007669"/>
    <property type="project" value="InterPro"/>
</dbReference>
<dbReference type="OrthoDB" id="3032170at2759"/>
<evidence type="ECO:0000313" key="4">
    <source>
        <dbReference type="EMBL" id="KAF7341665.1"/>
    </source>
</evidence>
<reference evidence="4" key="1">
    <citation type="submission" date="2020-05" db="EMBL/GenBank/DDBJ databases">
        <title>Mycena genomes resolve the evolution of fungal bioluminescence.</title>
        <authorList>
            <person name="Tsai I.J."/>
        </authorList>
    </citation>
    <scope>NUCLEOTIDE SEQUENCE</scope>
    <source>
        <strain evidence="4">160909Yilan</strain>
    </source>
</reference>
<dbReference type="Pfam" id="PF00183">
    <property type="entry name" value="HSP90"/>
    <property type="match status" value="1"/>
</dbReference>
<feature type="compositionally biased region" description="Basic and acidic residues" evidence="3">
    <location>
        <begin position="1"/>
        <end position="13"/>
    </location>
</feature>
<evidence type="ECO:0000256" key="3">
    <source>
        <dbReference type="SAM" id="MobiDB-lite"/>
    </source>
</evidence>
<protein>
    <submittedName>
        <fullName evidence="4">Heat-shock protein 90</fullName>
    </submittedName>
</protein>
<accession>A0A8H7CL54</accession>
<keyword evidence="2" id="KW-0143">Chaperone</keyword>
<feature type="region of interest" description="Disordered" evidence="3">
    <location>
        <begin position="125"/>
        <end position="153"/>
    </location>
</feature>
<name>A0A8H7CL54_9AGAR</name>
<dbReference type="GO" id="GO:0016887">
    <property type="term" value="F:ATP hydrolysis activity"/>
    <property type="evidence" value="ECO:0007669"/>
    <property type="project" value="InterPro"/>
</dbReference>
<dbReference type="InterPro" id="IPR020568">
    <property type="entry name" value="Ribosomal_Su5_D2-typ_SF"/>
</dbReference>
<proteinExistence type="inferred from homology"/>
<keyword evidence="5" id="KW-1185">Reference proteome</keyword>
<evidence type="ECO:0000256" key="2">
    <source>
        <dbReference type="ARBA" id="ARBA00023186"/>
    </source>
</evidence>
<comment type="caution">
    <text evidence="4">The sequence shown here is derived from an EMBL/GenBank/DDBJ whole genome shotgun (WGS) entry which is preliminary data.</text>
</comment>
<feature type="region of interest" description="Disordered" evidence="3">
    <location>
        <begin position="1"/>
        <end position="27"/>
    </location>
</feature>
<dbReference type="GO" id="GO:0140662">
    <property type="term" value="F:ATP-dependent protein folding chaperone"/>
    <property type="evidence" value="ECO:0007669"/>
    <property type="project" value="InterPro"/>
</dbReference>
<evidence type="ECO:0000313" key="5">
    <source>
        <dbReference type="Proteomes" id="UP000623467"/>
    </source>
</evidence>
<gene>
    <name evidence="4" type="ORF">MSAN_02064700</name>
</gene>
<dbReference type="PANTHER" id="PTHR11528">
    <property type="entry name" value="HEAT SHOCK PROTEIN 90 FAMILY MEMBER"/>
    <property type="match status" value="1"/>
</dbReference>
<feature type="compositionally biased region" description="Low complexity" evidence="3">
    <location>
        <begin position="139"/>
        <end position="149"/>
    </location>
</feature>
<evidence type="ECO:0000256" key="1">
    <source>
        <dbReference type="ARBA" id="ARBA00008239"/>
    </source>
</evidence>